<evidence type="ECO:0000313" key="2">
    <source>
        <dbReference type="EMBL" id="GGK29188.1"/>
    </source>
</evidence>
<comment type="caution">
    <text evidence="2">The sequence shown here is derived from an EMBL/GenBank/DDBJ whole genome shotgun (WGS) entry which is preliminary data.</text>
</comment>
<evidence type="ECO:0000256" key="1">
    <source>
        <dbReference type="SAM" id="MobiDB-lite"/>
    </source>
</evidence>
<feature type="region of interest" description="Disordered" evidence="1">
    <location>
        <begin position="124"/>
        <end position="168"/>
    </location>
</feature>
<evidence type="ECO:0000313" key="3">
    <source>
        <dbReference type="Proteomes" id="UP000660265"/>
    </source>
</evidence>
<dbReference type="Proteomes" id="UP000660265">
    <property type="component" value="Unassembled WGS sequence"/>
</dbReference>
<accession>A0ABQ2EX51</accession>
<dbReference type="EMBL" id="BMMV01000038">
    <property type="protein sequence ID" value="GGK29188.1"/>
    <property type="molecule type" value="Genomic_DNA"/>
</dbReference>
<protein>
    <submittedName>
        <fullName evidence="2">Uncharacterized protein</fullName>
    </submittedName>
</protein>
<organism evidence="2 3">
    <name type="scientific">Streptomyces camponoticapitis</name>
    <dbReference type="NCBI Taxonomy" id="1616125"/>
    <lineage>
        <taxon>Bacteria</taxon>
        <taxon>Bacillati</taxon>
        <taxon>Actinomycetota</taxon>
        <taxon>Actinomycetes</taxon>
        <taxon>Kitasatosporales</taxon>
        <taxon>Streptomycetaceae</taxon>
        <taxon>Streptomyces</taxon>
    </lineage>
</organism>
<keyword evidence="3" id="KW-1185">Reference proteome</keyword>
<proteinExistence type="predicted"/>
<feature type="compositionally biased region" description="Basic and acidic residues" evidence="1">
    <location>
        <begin position="144"/>
        <end position="153"/>
    </location>
</feature>
<reference evidence="3" key="1">
    <citation type="journal article" date="2019" name="Int. J. Syst. Evol. Microbiol.">
        <title>The Global Catalogue of Microorganisms (GCM) 10K type strain sequencing project: providing services to taxonomists for standard genome sequencing and annotation.</title>
        <authorList>
            <consortium name="The Broad Institute Genomics Platform"/>
            <consortium name="The Broad Institute Genome Sequencing Center for Infectious Disease"/>
            <person name="Wu L."/>
            <person name="Ma J."/>
        </authorList>
    </citation>
    <scope>NUCLEOTIDE SEQUENCE [LARGE SCALE GENOMIC DNA]</scope>
    <source>
        <strain evidence="3">CGMCC 4.7275</strain>
    </source>
</reference>
<gene>
    <name evidence="2" type="ORF">GCM10011583_71370</name>
</gene>
<feature type="region of interest" description="Disordered" evidence="1">
    <location>
        <begin position="1"/>
        <end position="22"/>
    </location>
</feature>
<name>A0ABQ2EX51_9ACTN</name>
<sequence length="303" mass="32577">MASVMVIPTDYDSNRPRRESRSRKAWVPACGVGADQCLPAPPQVSGELGQGEPSGGDVIARGVGACVAGPQQRGHRLSGTCLAVVDERDERMMAEGLLPGRGRVLLLGVRKDQHAVDVDDHVTIGGRTARPGQLPDPRPYFGPRRPDRGERLRSGCGEGVDETGDRGIGCPRAEHVGLGPQHGDIGEAVPAQSDPERGIQQDLARVVHCPRLAPRGQCHRYRVVQAGLANRLHTQHRPGLRDHPTATALDADTRVQPDTLTHLESASFRAANRTLDKSHRCRSGALSAYLSKSWTGTLMNARG</sequence>